<dbReference type="InterPro" id="IPR051470">
    <property type="entry name" value="Thiol:disulfide_interchange"/>
</dbReference>
<comment type="subcellular location">
    <subcellularLocation>
        <location evidence="1">Periplasm</location>
    </subcellularLocation>
</comment>
<dbReference type="InterPro" id="IPR009094">
    <property type="entry name" value="DiS-bond_isomerase_DsbC/G_N_sf"/>
</dbReference>
<dbReference type="Gene3D" id="3.40.30.10">
    <property type="entry name" value="Glutaredoxin"/>
    <property type="match status" value="1"/>
</dbReference>
<evidence type="ECO:0000259" key="2">
    <source>
        <dbReference type="Pfam" id="PF13098"/>
    </source>
</evidence>
<dbReference type="PANTHER" id="PTHR35272">
    <property type="entry name" value="THIOL:DISULFIDE INTERCHANGE PROTEIN DSBC-RELATED"/>
    <property type="match status" value="1"/>
</dbReference>
<reference evidence="3 4" key="1">
    <citation type="submission" date="2023-05" db="EMBL/GenBank/DDBJ databases">
        <authorList>
            <person name="Yin Y."/>
            <person name="Lu Z."/>
        </authorList>
    </citation>
    <scope>NUCLEOTIDE SEQUENCE [LARGE SCALE GENOMIC DNA]</scope>
    <source>
        <strain evidence="3 4">ZM22</strain>
    </source>
</reference>
<feature type="chain" id="PRO_5044975804" description="Thiol:disulfide interchange protein" evidence="1">
    <location>
        <begin position="26"/>
        <end position="257"/>
    </location>
</feature>
<feature type="signal peptide" evidence="1">
    <location>
        <begin position="1"/>
        <end position="25"/>
    </location>
</feature>
<dbReference type="CDD" id="cd03020">
    <property type="entry name" value="DsbA_DsbC_DsbG"/>
    <property type="match status" value="1"/>
</dbReference>
<evidence type="ECO:0000313" key="4">
    <source>
        <dbReference type="Proteomes" id="UP001240697"/>
    </source>
</evidence>
<sequence length="257" mass="27513">MFAQRSHIHFLLAASLMLVTGCSQAESADKPPALKALEDQGLTVTQEFKVGGGLRAFAAVAGDRPIAVYITSDGNAIMGTRLNAKGEPMDEADLEKLAAKPVSDKEWSQLQASTWVLDGKKDAPRVIYTFSDANCPYCHRFWEASRPWVDSGKVQLRHILVGIIKEDSPAKAAAILGAPDQTAALVMNEQRYGQGGITPVKSVPADVSKILDDNLALMMNTGFRGTPGIVVRGPNGVLKKYNGMPQGAQLGEVLGPR</sequence>
<dbReference type="InterPro" id="IPR033954">
    <property type="entry name" value="DiS-bond_Isoase_DsbC/G"/>
</dbReference>
<dbReference type="NCBIfam" id="NF008657">
    <property type="entry name" value="PRK11657.1"/>
    <property type="match status" value="1"/>
</dbReference>
<dbReference type="SUPFAM" id="SSF54423">
    <property type="entry name" value="DsbC/DsbG N-terminal domain-like"/>
    <property type="match status" value="1"/>
</dbReference>
<dbReference type="InterPro" id="IPR036249">
    <property type="entry name" value="Thioredoxin-like_sf"/>
</dbReference>
<keyword evidence="4" id="KW-1185">Reference proteome</keyword>
<organism evidence="3 4">
    <name type="scientific">Comamonas resistens</name>
    <dbReference type="NCBI Taxonomy" id="3046670"/>
    <lineage>
        <taxon>Bacteria</taxon>
        <taxon>Pseudomonadati</taxon>
        <taxon>Pseudomonadota</taxon>
        <taxon>Betaproteobacteria</taxon>
        <taxon>Burkholderiales</taxon>
        <taxon>Comamonadaceae</taxon>
        <taxon>Comamonas</taxon>
    </lineage>
</organism>
<dbReference type="InterPro" id="IPR012336">
    <property type="entry name" value="Thioredoxin-like_fold"/>
</dbReference>
<keyword evidence="1" id="KW-0574">Periplasm</keyword>
<protein>
    <recommendedName>
        <fullName evidence="1">Thiol:disulfide interchange protein</fullName>
    </recommendedName>
</protein>
<comment type="function">
    <text evidence="1">Required for disulfide bond formation in some periplasmic proteins. Acts by transferring its disulfide bond to other proteins and is reduced in the process.</text>
</comment>
<dbReference type="Gene3D" id="3.10.450.70">
    <property type="entry name" value="Disulphide bond isomerase, DsbC/G, N-terminal"/>
    <property type="match status" value="1"/>
</dbReference>
<dbReference type="RefSeq" id="WP_283486369.1">
    <property type="nucleotide sequence ID" value="NZ_CP125947.1"/>
</dbReference>
<gene>
    <name evidence="3" type="primary">dsbG</name>
    <name evidence="3" type="ORF">QMY55_22775</name>
</gene>
<dbReference type="SUPFAM" id="SSF52833">
    <property type="entry name" value="Thioredoxin-like"/>
    <property type="match status" value="1"/>
</dbReference>
<keyword evidence="1" id="KW-0732">Signal</keyword>
<dbReference type="Proteomes" id="UP001240697">
    <property type="component" value="Chromosome"/>
</dbReference>
<evidence type="ECO:0000313" key="3">
    <source>
        <dbReference type="EMBL" id="WHS65268.1"/>
    </source>
</evidence>
<dbReference type="PROSITE" id="PS51257">
    <property type="entry name" value="PROKAR_LIPOPROTEIN"/>
    <property type="match status" value="1"/>
</dbReference>
<dbReference type="EMBL" id="CP125947">
    <property type="protein sequence ID" value="WHS65268.1"/>
    <property type="molecule type" value="Genomic_DNA"/>
</dbReference>
<evidence type="ECO:0000256" key="1">
    <source>
        <dbReference type="RuleBase" id="RU364038"/>
    </source>
</evidence>
<accession>A0ABY8SQQ8</accession>
<feature type="domain" description="Thioredoxin-like fold" evidence="2">
    <location>
        <begin position="121"/>
        <end position="248"/>
    </location>
</feature>
<dbReference type="GO" id="GO:0016491">
    <property type="term" value="F:oxidoreductase activity"/>
    <property type="evidence" value="ECO:0007669"/>
    <property type="project" value="UniProtKB-KW"/>
</dbReference>
<keyword evidence="1" id="KW-0676">Redox-active center</keyword>
<keyword evidence="3" id="KW-0560">Oxidoreductase</keyword>
<proteinExistence type="inferred from homology"/>
<dbReference type="PANTHER" id="PTHR35272:SF4">
    <property type="entry name" value="THIOL:DISULFIDE INTERCHANGE PROTEIN DSBG"/>
    <property type="match status" value="1"/>
</dbReference>
<dbReference type="Pfam" id="PF13098">
    <property type="entry name" value="Thioredoxin_2"/>
    <property type="match status" value="1"/>
</dbReference>
<name>A0ABY8SQQ8_9BURK</name>
<comment type="similarity">
    <text evidence="1">Belongs to the thioredoxin family. DsbC subfamily.</text>
</comment>